<dbReference type="RefSeq" id="WP_345169063.1">
    <property type="nucleotide sequence ID" value="NZ_BAABGX010000003.1"/>
</dbReference>
<reference evidence="3" key="1">
    <citation type="journal article" date="2019" name="Int. J. Syst. Evol. Microbiol.">
        <title>The Global Catalogue of Microorganisms (GCM) 10K type strain sequencing project: providing services to taxonomists for standard genome sequencing and annotation.</title>
        <authorList>
            <consortium name="The Broad Institute Genomics Platform"/>
            <consortium name="The Broad Institute Genome Sequencing Center for Infectious Disease"/>
            <person name="Wu L."/>
            <person name="Ma J."/>
        </authorList>
    </citation>
    <scope>NUCLEOTIDE SEQUENCE [LARGE SCALE GENOMIC DNA]</scope>
    <source>
        <strain evidence="3">JCM 17917</strain>
    </source>
</reference>
<protein>
    <recommendedName>
        <fullName evidence="4">Lipoprotein</fullName>
    </recommendedName>
</protein>
<gene>
    <name evidence="2" type="ORF">GCM10023183_34770</name>
</gene>
<keyword evidence="1" id="KW-0732">Signal</keyword>
<accession>A0ABP8G026</accession>
<feature type="signal peptide" evidence="1">
    <location>
        <begin position="1"/>
        <end position="20"/>
    </location>
</feature>
<sequence length="198" mass="21877">MRTLPFVCLLSLLVACEPAAQETATNTTQSEVLETTPGGKRGKAPVLKIVQRTHTFSSTTQPDYFRLVLTGDSITNGKVLFTITSIDGQKIYEEQFPAADLEAAMVYEMKTPTASRTDREAYILRRMEEFVQPDDFVTPAIPASMRADTSFVSLTTFRTIQANPSAIGFKYLLGKEDGRLLVYDPSQKKAVRYGSFGG</sequence>
<dbReference type="Proteomes" id="UP001501844">
    <property type="component" value="Unassembled WGS sequence"/>
</dbReference>
<evidence type="ECO:0000313" key="2">
    <source>
        <dbReference type="EMBL" id="GAA4314545.1"/>
    </source>
</evidence>
<proteinExistence type="predicted"/>
<evidence type="ECO:0008006" key="4">
    <source>
        <dbReference type="Google" id="ProtNLM"/>
    </source>
</evidence>
<evidence type="ECO:0000256" key="1">
    <source>
        <dbReference type="SAM" id="SignalP"/>
    </source>
</evidence>
<name>A0ABP8G026_9BACT</name>
<comment type="caution">
    <text evidence="2">The sequence shown here is derived from an EMBL/GenBank/DDBJ whole genome shotgun (WGS) entry which is preliminary data.</text>
</comment>
<feature type="chain" id="PRO_5047084464" description="Lipoprotein" evidence="1">
    <location>
        <begin position="21"/>
        <end position="198"/>
    </location>
</feature>
<dbReference type="EMBL" id="BAABGX010000003">
    <property type="protein sequence ID" value="GAA4314545.1"/>
    <property type="molecule type" value="Genomic_DNA"/>
</dbReference>
<organism evidence="2 3">
    <name type="scientific">Nibribacter koreensis</name>
    <dbReference type="NCBI Taxonomy" id="1084519"/>
    <lineage>
        <taxon>Bacteria</taxon>
        <taxon>Pseudomonadati</taxon>
        <taxon>Bacteroidota</taxon>
        <taxon>Cytophagia</taxon>
        <taxon>Cytophagales</taxon>
        <taxon>Hymenobacteraceae</taxon>
        <taxon>Nibribacter</taxon>
    </lineage>
</organism>
<evidence type="ECO:0000313" key="3">
    <source>
        <dbReference type="Proteomes" id="UP001501844"/>
    </source>
</evidence>
<keyword evidence="3" id="KW-1185">Reference proteome</keyword>
<dbReference type="PROSITE" id="PS51257">
    <property type="entry name" value="PROKAR_LIPOPROTEIN"/>
    <property type="match status" value="1"/>
</dbReference>